<keyword evidence="2" id="KW-1185">Reference proteome</keyword>
<dbReference type="Proteomes" id="UP001166251">
    <property type="component" value="Unassembled WGS sequence"/>
</dbReference>
<name>A0ABS7EDW8_9GAMM</name>
<organism evidence="1 2">
    <name type="scientific">Neiella holothuriorum</name>
    <dbReference type="NCBI Taxonomy" id="2870530"/>
    <lineage>
        <taxon>Bacteria</taxon>
        <taxon>Pseudomonadati</taxon>
        <taxon>Pseudomonadota</taxon>
        <taxon>Gammaproteobacteria</taxon>
        <taxon>Alteromonadales</taxon>
        <taxon>Echinimonadaceae</taxon>
        <taxon>Neiella</taxon>
    </lineage>
</organism>
<dbReference type="EMBL" id="JAHZSS010000004">
    <property type="protein sequence ID" value="MBW8190534.1"/>
    <property type="molecule type" value="Genomic_DNA"/>
</dbReference>
<sequence length="92" mass="10693">MRIKISAADLPLIRFIKRNQLFTACLRTIVSHPQLTKLEAGSLDQVELDCEVNGKDKMRLTQLMDWWEKAERQGISTRLLNRLCHQPQYQAA</sequence>
<proteinExistence type="predicted"/>
<comment type="caution">
    <text evidence="1">The sequence shown here is derived from an EMBL/GenBank/DDBJ whole genome shotgun (WGS) entry which is preliminary data.</text>
</comment>
<evidence type="ECO:0000313" key="1">
    <source>
        <dbReference type="EMBL" id="MBW8190534.1"/>
    </source>
</evidence>
<protein>
    <submittedName>
        <fullName evidence="1">Uncharacterized protein</fullName>
    </submittedName>
</protein>
<accession>A0ABS7EDW8</accession>
<dbReference type="RefSeq" id="WP_220103218.1">
    <property type="nucleotide sequence ID" value="NZ_JAHZSS010000004.1"/>
</dbReference>
<evidence type="ECO:0000313" key="2">
    <source>
        <dbReference type="Proteomes" id="UP001166251"/>
    </source>
</evidence>
<gene>
    <name evidence="1" type="ORF">K0504_05745</name>
</gene>
<reference evidence="1" key="1">
    <citation type="submission" date="2021-07" db="EMBL/GenBank/DDBJ databases">
        <title>Neiella marina sp. nov., isolated from the intestinal content of sea cucumber Apostichopus japonicus.</title>
        <authorList>
            <person name="Bai X."/>
        </authorList>
    </citation>
    <scope>NUCLEOTIDE SEQUENCE</scope>
    <source>
        <strain evidence="1">126</strain>
    </source>
</reference>